<protein>
    <submittedName>
        <fullName evidence="1">Uncharacterized protein</fullName>
    </submittedName>
</protein>
<organism evidence="1">
    <name type="scientific">Arundo donax</name>
    <name type="common">Giant reed</name>
    <name type="synonym">Donax arundinaceus</name>
    <dbReference type="NCBI Taxonomy" id="35708"/>
    <lineage>
        <taxon>Eukaryota</taxon>
        <taxon>Viridiplantae</taxon>
        <taxon>Streptophyta</taxon>
        <taxon>Embryophyta</taxon>
        <taxon>Tracheophyta</taxon>
        <taxon>Spermatophyta</taxon>
        <taxon>Magnoliopsida</taxon>
        <taxon>Liliopsida</taxon>
        <taxon>Poales</taxon>
        <taxon>Poaceae</taxon>
        <taxon>PACMAD clade</taxon>
        <taxon>Arundinoideae</taxon>
        <taxon>Arundineae</taxon>
        <taxon>Arundo</taxon>
    </lineage>
</organism>
<reference evidence="1" key="1">
    <citation type="submission" date="2014-09" db="EMBL/GenBank/DDBJ databases">
        <authorList>
            <person name="Magalhaes I.L.F."/>
            <person name="Oliveira U."/>
            <person name="Santos F.R."/>
            <person name="Vidigal T.H.D.A."/>
            <person name="Brescovit A.D."/>
            <person name="Santos A.J."/>
        </authorList>
    </citation>
    <scope>NUCLEOTIDE SEQUENCE</scope>
    <source>
        <tissue evidence="1">Shoot tissue taken approximately 20 cm above the soil surface</tissue>
    </source>
</reference>
<accession>A0A0A9D8X9</accession>
<sequence length="243" mass="27276">MLACSAEKTVCEHLDVPTCLTHNKLRPFLLAKPSSISDNLTSKVLSQNALVGPVLPIHVLLAMEERNKDIGSSSQGATAETDSISDQCREVLEAFDPVISIADMNSCNGWSASQDMNDEKSYFAYEPQIENRFTLDENARKKEKEDPKLDDPVHTSATPYLDKIFTTFVCGKAEIPDSGAEQAATPLFDFGPVRMDFEFPGMEIEPAEEKVCRCLKKQFLTWQNNFRPYQDFCSSHKIQKLKQ</sequence>
<dbReference type="PANTHER" id="PTHR15319">
    <property type="entry name" value="TATA BOX-BINDING PROTEIN ASSOCIATED FACTOR RNA POLYMERASE I SUBUNIT C"/>
    <property type="match status" value="1"/>
</dbReference>
<evidence type="ECO:0000313" key="1">
    <source>
        <dbReference type="EMBL" id="JAD80207.1"/>
    </source>
</evidence>
<dbReference type="GO" id="GO:0001650">
    <property type="term" value="C:fibrillar center"/>
    <property type="evidence" value="ECO:0007669"/>
    <property type="project" value="TreeGrafter"/>
</dbReference>
<reference evidence="1" key="2">
    <citation type="journal article" date="2015" name="Data Brief">
        <title>Shoot transcriptome of the giant reed, Arundo donax.</title>
        <authorList>
            <person name="Barrero R.A."/>
            <person name="Guerrero F.D."/>
            <person name="Moolhuijzen P."/>
            <person name="Goolsby J.A."/>
            <person name="Tidwell J."/>
            <person name="Bellgard S.E."/>
            <person name="Bellgard M.I."/>
        </authorList>
    </citation>
    <scope>NUCLEOTIDE SEQUENCE</scope>
    <source>
        <tissue evidence="1">Shoot tissue taken approximately 20 cm above the soil surface</tissue>
    </source>
</reference>
<dbReference type="InterPro" id="IPR038801">
    <property type="entry name" value="TAF1C"/>
</dbReference>
<name>A0A0A9D8X9_ARUDO</name>
<dbReference type="AlphaFoldDB" id="A0A0A9D8X9"/>
<proteinExistence type="predicted"/>
<dbReference type="PANTHER" id="PTHR15319:SF1">
    <property type="entry name" value="TATA BOX-BINDING PROTEIN-ASSOCIATED FACTOR RNA POLYMERASE I SUBUNIT C"/>
    <property type="match status" value="1"/>
</dbReference>
<dbReference type="GO" id="GO:0001164">
    <property type="term" value="F:RNA polymerase I core promoter sequence-specific DNA binding"/>
    <property type="evidence" value="ECO:0007669"/>
    <property type="project" value="TreeGrafter"/>
</dbReference>
<dbReference type="EMBL" id="GBRH01217688">
    <property type="protein sequence ID" value="JAD80207.1"/>
    <property type="molecule type" value="Transcribed_RNA"/>
</dbReference>